<dbReference type="EMBL" id="AP003144">
    <property type="protein sequence ID" value="BAD73196.1"/>
    <property type="molecule type" value="Genomic_DNA"/>
</dbReference>
<keyword evidence="1" id="KW-0732">Signal</keyword>
<reference evidence="2" key="1">
    <citation type="journal article" date="2002" name="Nature">
        <title>The genome sequence and structure of rice chromosome 1.</title>
        <authorList>
            <person name="Sasaki T."/>
            <person name="Matsumoto T."/>
            <person name="Yamamoto K."/>
            <person name="Sakata K."/>
            <person name="Baba T."/>
            <person name="Katayose Y."/>
            <person name="Wu J."/>
            <person name="Niimura Y."/>
            <person name="Cheng Z."/>
            <person name="Nagamura Y."/>
            <person name="Antonio B.A."/>
            <person name="Kanamori H."/>
            <person name="Hosokawa S."/>
            <person name="Masukawa M."/>
            <person name="Arikawa K."/>
            <person name="Chiden Y."/>
            <person name="Hayashi M."/>
            <person name="Okamoto M."/>
            <person name="Ando T."/>
            <person name="Aoki H."/>
            <person name="Arita K."/>
            <person name="Hamada M."/>
            <person name="Harada C."/>
            <person name="Hijishita S."/>
            <person name="Honda M."/>
            <person name="Ichikawa Y."/>
            <person name="Idonuma A."/>
            <person name="Iijima M."/>
            <person name="Ikeda M."/>
            <person name="Ikeno M."/>
            <person name="Itoh S."/>
            <person name="Itoh T."/>
            <person name="Itoh Y."/>
            <person name="Itoh Y."/>
            <person name="Iwabuchi A."/>
            <person name="Kamiya K."/>
            <person name="Karasawa W."/>
            <person name="Katagiri S."/>
            <person name="Kikuta A."/>
            <person name="Kobayashi N."/>
            <person name="Kono I."/>
            <person name="Machita K."/>
            <person name="Maehara T."/>
            <person name="Mizuno H."/>
            <person name="Mizubayashi T."/>
            <person name="Mukai Y."/>
            <person name="Nagasaki H."/>
            <person name="Nakashima M."/>
            <person name="Nakama Y."/>
            <person name="Nakamichi Y."/>
            <person name="Nakamura M."/>
            <person name="Namiki N."/>
            <person name="Negishi M."/>
            <person name="Ohta I."/>
            <person name="Ono N."/>
            <person name="Saji S."/>
            <person name="Sakai K."/>
            <person name="Shibata M."/>
            <person name="Shimokawa T."/>
            <person name="Shomura A."/>
            <person name="Song J."/>
            <person name="Takazaki Y."/>
            <person name="Terasawa K."/>
            <person name="Tsuji K."/>
            <person name="Waki K."/>
            <person name="Yamagata H."/>
            <person name="Yamane H."/>
            <person name="Yoshiki S."/>
            <person name="Yoshihara R."/>
            <person name="Yukawa K."/>
            <person name="Zhong H."/>
            <person name="Iwama H."/>
            <person name="Endo T."/>
            <person name="Ito H."/>
            <person name="Hahn J.H."/>
            <person name="Kim H.I."/>
            <person name="Eun M.Y."/>
            <person name="Yano M."/>
            <person name="Jiang J."/>
            <person name="Gojobori T."/>
        </authorList>
    </citation>
    <scope>NUCLEOTIDE SEQUENCE [LARGE SCALE GENOMIC DNA]</scope>
</reference>
<feature type="chain" id="PRO_5004261450" description="Secreted protein" evidence="1">
    <location>
        <begin position="23"/>
        <end position="105"/>
    </location>
</feature>
<feature type="signal peptide" evidence="1">
    <location>
        <begin position="1"/>
        <end position="22"/>
    </location>
</feature>
<sequence>MQRTQNQSRVCLLLCIAPLLVDYSIPLADMHRRSGEQVFGTIAFDVLHWEKVTIRILGSASHDCFLFVHNGSFSSSFTCCAPSSTHGTVSPSCWATDFPKPSIRI</sequence>
<evidence type="ECO:0000256" key="1">
    <source>
        <dbReference type="SAM" id="SignalP"/>
    </source>
</evidence>
<organism evidence="2">
    <name type="scientific">Oryza sativa subsp. japonica</name>
    <name type="common">Rice</name>
    <dbReference type="NCBI Taxonomy" id="39947"/>
    <lineage>
        <taxon>Eukaryota</taxon>
        <taxon>Viridiplantae</taxon>
        <taxon>Streptophyta</taxon>
        <taxon>Embryophyta</taxon>
        <taxon>Tracheophyta</taxon>
        <taxon>Spermatophyta</taxon>
        <taxon>Magnoliopsida</taxon>
        <taxon>Liliopsida</taxon>
        <taxon>Poales</taxon>
        <taxon>Poaceae</taxon>
        <taxon>BOP clade</taxon>
        <taxon>Oryzoideae</taxon>
        <taxon>Oryzeae</taxon>
        <taxon>Oryzinae</taxon>
        <taxon>Oryza</taxon>
        <taxon>Oryza sativa</taxon>
    </lineage>
</organism>
<name>Q5QN24_ORYSJ</name>
<dbReference type="Proteomes" id="UP000817658">
    <property type="component" value="Chromosome 1"/>
</dbReference>
<evidence type="ECO:0008006" key="3">
    <source>
        <dbReference type="Google" id="ProtNLM"/>
    </source>
</evidence>
<evidence type="ECO:0000313" key="2">
    <source>
        <dbReference type="EMBL" id="BAD73196.1"/>
    </source>
</evidence>
<proteinExistence type="predicted"/>
<dbReference type="AlphaFoldDB" id="Q5QN24"/>
<gene>
    <name evidence="2" type="primary">P0507H06.40</name>
</gene>
<protein>
    <recommendedName>
        <fullName evidence="3">Secreted protein</fullName>
    </recommendedName>
</protein>
<accession>Q5QN24</accession>